<comment type="caution">
    <text evidence="2">The sequence shown here is derived from an EMBL/GenBank/DDBJ whole genome shotgun (WGS) entry which is preliminary data.</text>
</comment>
<feature type="transmembrane region" description="Helical" evidence="1">
    <location>
        <begin position="28"/>
        <end position="46"/>
    </location>
</feature>
<keyword evidence="1" id="KW-0812">Transmembrane</keyword>
<keyword evidence="1" id="KW-0472">Membrane</keyword>
<keyword evidence="1" id="KW-1133">Transmembrane helix</keyword>
<keyword evidence="3" id="KW-1185">Reference proteome</keyword>
<evidence type="ECO:0000313" key="2">
    <source>
        <dbReference type="EMBL" id="MDV2079506.1"/>
    </source>
</evidence>
<accession>A0ABU3W0I4</accession>
<dbReference type="Proteomes" id="UP001269819">
    <property type="component" value="Unassembled WGS sequence"/>
</dbReference>
<sequence length="58" mass="6328">MLVALAAYLILAQNQGVGDDLTFTVIGAGLMALISYWTLTTVRDGLELVAIKMKRLHH</sequence>
<dbReference type="RefSeq" id="WP_227172899.1">
    <property type="nucleotide sequence ID" value="NZ_BAABBC010000012.1"/>
</dbReference>
<organism evidence="2 3">
    <name type="scientific">Marinobacter xestospongiae</name>
    <dbReference type="NCBI Taxonomy" id="994319"/>
    <lineage>
        <taxon>Bacteria</taxon>
        <taxon>Pseudomonadati</taxon>
        <taxon>Pseudomonadota</taxon>
        <taxon>Gammaproteobacteria</taxon>
        <taxon>Pseudomonadales</taxon>
        <taxon>Marinobacteraceae</taxon>
        <taxon>Marinobacter</taxon>
    </lineage>
</organism>
<reference evidence="2 3" key="1">
    <citation type="submission" date="2023-10" db="EMBL/GenBank/DDBJ databases">
        <title>Characteristics and mechanism of a salt-tolerant marine origin heterotrophic nitrifying- aerobic denitrifying bacteria Marinobacter xestospongiae HN1.</title>
        <authorList>
            <person name="Qi R."/>
        </authorList>
    </citation>
    <scope>NUCLEOTIDE SEQUENCE [LARGE SCALE GENOMIC DNA]</scope>
    <source>
        <strain evidence="2 3">HN1</strain>
    </source>
</reference>
<gene>
    <name evidence="2" type="ORF">RYS15_12505</name>
</gene>
<protein>
    <submittedName>
        <fullName evidence="2">Uncharacterized protein</fullName>
    </submittedName>
</protein>
<evidence type="ECO:0000313" key="3">
    <source>
        <dbReference type="Proteomes" id="UP001269819"/>
    </source>
</evidence>
<dbReference type="EMBL" id="JAWIIJ010000008">
    <property type="protein sequence ID" value="MDV2079506.1"/>
    <property type="molecule type" value="Genomic_DNA"/>
</dbReference>
<name>A0ABU3W0I4_9GAMM</name>
<evidence type="ECO:0000256" key="1">
    <source>
        <dbReference type="SAM" id="Phobius"/>
    </source>
</evidence>
<proteinExistence type="predicted"/>